<evidence type="ECO:0000256" key="1">
    <source>
        <dbReference type="ARBA" id="ARBA00022723"/>
    </source>
</evidence>
<evidence type="ECO:0000313" key="8">
    <source>
        <dbReference type="Proteomes" id="UP000410492"/>
    </source>
</evidence>
<dbReference type="PANTHER" id="PTHR46600:SF11">
    <property type="entry name" value="THAP DOMAIN-CONTAINING PROTEIN 10"/>
    <property type="match status" value="1"/>
</dbReference>
<organism evidence="7 8">
    <name type="scientific">Callosobruchus maculatus</name>
    <name type="common">Southern cowpea weevil</name>
    <name type="synonym">Pulse bruchid</name>
    <dbReference type="NCBI Taxonomy" id="64391"/>
    <lineage>
        <taxon>Eukaryota</taxon>
        <taxon>Metazoa</taxon>
        <taxon>Ecdysozoa</taxon>
        <taxon>Arthropoda</taxon>
        <taxon>Hexapoda</taxon>
        <taxon>Insecta</taxon>
        <taxon>Pterygota</taxon>
        <taxon>Neoptera</taxon>
        <taxon>Endopterygota</taxon>
        <taxon>Coleoptera</taxon>
        <taxon>Polyphaga</taxon>
        <taxon>Cucujiformia</taxon>
        <taxon>Chrysomeloidea</taxon>
        <taxon>Chrysomelidae</taxon>
        <taxon>Bruchinae</taxon>
        <taxon>Bruchini</taxon>
        <taxon>Callosobruchus</taxon>
    </lineage>
</organism>
<dbReference type="PROSITE" id="PS50950">
    <property type="entry name" value="ZF_THAP"/>
    <property type="match status" value="1"/>
</dbReference>
<dbReference type="GO" id="GO:0043565">
    <property type="term" value="F:sequence-specific DNA binding"/>
    <property type="evidence" value="ECO:0007669"/>
    <property type="project" value="InterPro"/>
</dbReference>
<accession>A0A653BU31</accession>
<evidence type="ECO:0000256" key="4">
    <source>
        <dbReference type="ARBA" id="ARBA00023125"/>
    </source>
</evidence>
<dbReference type="PANTHER" id="PTHR46600">
    <property type="entry name" value="THAP DOMAIN-CONTAINING"/>
    <property type="match status" value="1"/>
</dbReference>
<gene>
    <name evidence="7" type="ORF">CALMAC_LOCUS3369</name>
</gene>
<keyword evidence="2 5" id="KW-0863">Zinc-finger</keyword>
<proteinExistence type="predicted"/>
<evidence type="ECO:0000256" key="5">
    <source>
        <dbReference type="PROSITE-ProRule" id="PRU00309"/>
    </source>
</evidence>
<dbReference type="GO" id="GO:0008270">
    <property type="term" value="F:zinc ion binding"/>
    <property type="evidence" value="ECO:0007669"/>
    <property type="project" value="UniProtKB-KW"/>
</dbReference>
<keyword evidence="8" id="KW-1185">Reference proteome</keyword>
<dbReference type="Pfam" id="PF05485">
    <property type="entry name" value="THAP"/>
    <property type="match status" value="1"/>
</dbReference>
<dbReference type="SMART" id="SM00980">
    <property type="entry name" value="THAP"/>
    <property type="match status" value="1"/>
</dbReference>
<sequence length="113" mass="12619">MPGYTCAFRGCHSKTGGGLALFAFPKDQTGAKLWLQACCRTDLMSKTAEQLYSNYKLCELHFEDKCYSVGASRKCLLPNAHPTLFPSAIKRPCVEQDLEEAPPKKTLNRITIF</sequence>
<dbReference type="InterPro" id="IPR026516">
    <property type="entry name" value="THAP1/10"/>
</dbReference>
<evidence type="ECO:0000259" key="6">
    <source>
        <dbReference type="PROSITE" id="PS50950"/>
    </source>
</evidence>
<feature type="domain" description="THAP-type" evidence="6">
    <location>
        <begin position="1"/>
        <end position="85"/>
    </location>
</feature>
<keyword evidence="4 5" id="KW-0238">DNA-binding</keyword>
<dbReference type="OrthoDB" id="8948150at2759"/>
<name>A0A653BU31_CALMS</name>
<evidence type="ECO:0000256" key="3">
    <source>
        <dbReference type="ARBA" id="ARBA00022833"/>
    </source>
</evidence>
<keyword evidence="3" id="KW-0862">Zinc</keyword>
<dbReference type="EMBL" id="CAACVG010004560">
    <property type="protein sequence ID" value="VEN38477.1"/>
    <property type="molecule type" value="Genomic_DNA"/>
</dbReference>
<dbReference type="SMART" id="SM00692">
    <property type="entry name" value="DM3"/>
    <property type="match status" value="1"/>
</dbReference>
<protein>
    <recommendedName>
        <fullName evidence="6">THAP-type domain-containing protein</fullName>
    </recommendedName>
</protein>
<dbReference type="AlphaFoldDB" id="A0A653BU31"/>
<dbReference type="InterPro" id="IPR006612">
    <property type="entry name" value="THAP_Znf"/>
</dbReference>
<evidence type="ECO:0000313" key="7">
    <source>
        <dbReference type="EMBL" id="VEN38477.1"/>
    </source>
</evidence>
<keyword evidence="1" id="KW-0479">Metal-binding</keyword>
<dbReference type="SUPFAM" id="SSF57716">
    <property type="entry name" value="Glucocorticoid receptor-like (DNA-binding domain)"/>
    <property type="match status" value="1"/>
</dbReference>
<reference evidence="7 8" key="1">
    <citation type="submission" date="2019-01" db="EMBL/GenBank/DDBJ databases">
        <authorList>
            <person name="Sayadi A."/>
        </authorList>
    </citation>
    <scope>NUCLEOTIDE SEQUENCE [LARGE SCALE GENOMIC DNA]</scope>
</reference>
<evidence type="ECO:0000256" key="2">
    <source>
        <dbReference type="ARBA" id="ARBA00022771"/>
    </source>
</evidence>
<dbReference type="Proteomes" id="UP000410492">
    <property type="component" value="Unassembled WGS sequence"/>
</dbReference>